<dbReference type="InterPro" id="IPR020590">
    <property type="entry name" value="Guanylate_kinase_CS"/>
</dbReference>
<dbReference type="GO" id="GO:0004385">
    <property type="term" value="F:GMP kinase activity"/>
    <property type="evidence" value="ECO:0007669"/>
    <property type="project" value="UniProtKB-UniRule"/>
</dbReference>
<evidence type="ECO:0000313" key="15">
    <source>
        <dbReference type="EMBL" id="ACO04891.1"/>
    </source>
</evidence>
<keyword evidence="6 13" id="KW-0963">Cytoplasm</keyword>
<evidence type="ECO:0000256" key="8">
    <source>
        <dbReference type="ARBA" id="ARBA00022741"/>
    </source>
</evidence>
<proteinExistence type="inferred from homology"/>
<keyword evidence="10 13" id="KW-0067">ATP-binding</keyword>
<dbReference type="PANTHER" id="PTHR23117">
    <property type="entry name" value="GUANYLATE KINASE-RELATED"/>
    <property type="match status" value="1"/>
</dbReference>
<organism evidence="15 16">
    <name type="scientific">Persephonella marina (strain DSM 14350 / EX-H1)</name>
    <dbReference type="NCBI Taxonomy" id="123214"/>
    <lineage>
        <taxon>Bacteria</taxon>
        <taxon>Pseudomonadati</taxon>
        <taxon>Aquificota</taxon>
        <taxon>Aquificia</taxon>
        <taxon>Aquificales</taxon>
        <taxon>Hydrogenothermaceae</taxon>
        <taxon>Persephonella</taxon>
    </lineage>
</organism>
<protein>
    <recommendedName>
        <fullName evidence="5 13">Guanylate kinase</fullName>
        <ecNumber evidence="4 13">2.7.4.8</ecNumber>
    </recommendedName>
    <alternativeName>
        <fullName evidence="11 13">GMP kinase</fullName>
    </alternativeName>
</protein>
<evidence type="ECO:0000256" key="6">
    <source>
        <dbReference type="ARBA" id="ARBA00022490"/>
    </source>
</evidence>
<evidence type="ECO:0000256" key="11">
    <source>
        <dbReference type="ARBA" id="ARBA00030128"/>
    </source>
</evidence>
<comment type="subcellular location">
    <subcellularLocation>
        <location evidence="2 13">Cytoplasm</location>
    </subcellularLocation>
</comment>
<comment type="function">
    <text evidence="1 13">Essential for recycling GMP and indirectly, cGMP.</text>
</comment>
<accession>C0QR93</accession>
<evidence type="ECO:0000259" key="14">
    <source>
        <dbReference type="PROSITE" id="PS50052"/>
    </source>
</evidence>
<dbReference type="Gene3D" id="3.40.50.300">
    <property type="entry name" value="P-loop containing nucleotide triphosphate hydrolases"/>
    <property type="match status" value="1"/>
</dbReference>
<dbReference type="Gene3D" id="3.30.63.10">
    <property type="entry name" value="Guanylate Kinase phosphate binding domain"/>
    <property type="match status" value="1"/>
</dbReference>
<dbReference type="KEGG" id="pmx:PERMA_1421"/>
<keyword evidence="7 13" id="KW-0808">Transferase</keyword>
<dbReference type="InterPro" id="IPR008144">
    <property type="entry name" value="Guanylate_kin-like_dom"/>
</dbReference>
<gene>
    <name evidence="13 15" type="primary">gmk</name>
    <name evidence="15" type="ordered locus">PERMA_1421</name>
</gene>
<evidence type="ECO:0000313" key="16">
    <source>
        <dbReference type="Proteomes" id="UP000001366"/>
    </source>
</evidence>
<dbReference type="InterPro" id="IPR027417">
    <property type="entry name" value="P-loop_NTPase"/>
</dbReference>
<reference evidence="15 16" key="1">
    <citation type="journal article" date="2009" name="J. Bacteriol.">
        <title>Complete and draft genome sequences of six members of the Aquificales.</title>
        <authorList>
            <person name="Reysenbach A.L."/>
            <person name="Hamamura N."/>
            <person name="Podar M."/>
            <person name="Griffiths E."/>
            <person name="Ferreira S."/>
            <person name="Hochstein R."/>
            <person name="Heidelberg J."/>
            <person name="Johnson J."/>
            <person name="Mead D."/>
            <person name="Pohorille A."/>
            <person name="Sarmiento M."/>
            <person name="Schweighofer K."/>
            <person name="Seshadri R."/>
            <person name="Voytek M.A."/>
        </authorList>
    </citation>
    <scope>NUCLEOTIDE SEQUENCE [LARGE SCALE GENOMIC DNA]</scope>
    <source>
        <strain evidence="16">DSM 14350 / EX-H1</strain>
    </source>
</reference>
<sequence length="206" mass="23816">MRGEVYVLSSPAGGGKTTLSNLLLKEIPNLKKIVTCTTRKPRPGEKNGIDYIFLTKEQFEEKIKKGEFLEYAVVHGNYYGTPKDQVFSQIDNGNDVLLVIDVQGMRQIKSNMDNVITIFMIPPSIDELVNRMRRRGDSDQEIQRRLQTAMKEFPAWKEYDYIVINDILLEAKEAVKHIILSNRYKTSRFDLNKILDSRLRELMKDG</sequence>
<dbReference type="InterPro" id="IPR008145">
    <property type="entry name" value="GK/Ca_channel_bsu"/>
</dbReference>
<dbReference type="SUPFAM" id="SSF52540">
    <property type="entry name" value="P-loop containing nucleoside triphosphate hydrolases"/>
    <property type="match status" value="1"/>
</dbReference>
<evidence type="ECO:0000256" key="10">
    <source>
        <dbReference type="ARBA" id="ARBA00022840"/>
    </source>
</evidence>
<dbReference type="GO" id="GO:0005524">
    <property type="term" value="F:ATP binding"/>
    <property type="evidence" value="ECO:0007669"/>
    <property type="project" value="UniProtKB-UniRule"/>
</dbReference>
<evidence type="ECO:0000256" key="4">
    <source>
        <dbReference type="ARBA" id="ARBA00012961"/>
    </source>
</evidence>
<dbReference type="NCBIfam" id="TIGR03263">
    <property type="entry name" value="guanyl_kin"/>
    <property type="match status" value="1"/>
</dbReference>
<evidence type="ECO:0000256" key="13">
    <source>
        <dbReference type="HAMAP-Rule" id="MF_00328"/>
    </source>
</evidence>
<dbReference type="EMBL" id="CP001230">
    <property type="protein sequence ID" value="ACO04891.1"/>
    <property type="molecule type" value="Genomic_DNA"/>
</dbReference>
<comment type="catalytic activity">
    <reaction evidence="12 13">
        <text>GMP + ATP = GDP + ADP</text>
        <dbReference type="Rhea" id="RHEA:20780"/>
        <dbReference type="ChEBI" id="CHEBI:30616"/>
        <dbReference type="ChEBI" id="CHEBI:58115"/>
        <dbReference type="ChEBI" id="CHEBI:58189"/>
        <dbReference type="ChEBI" id="CHEBI:456216"/>
        <dbReference type="EC" id="2.7.4.8"/>
    </reaction>
</comment>
<dbReference type="HAMAP" id="MF_00328">
    <property type="entry name" value="Guanylate_kinase"/>
    <property type="match status" value="1"/>
</dbReference>
<keyword evidence="9 13" id="KW-0418">Kinase</keyword>
<feature type="binding site" evidence="13">
    <location>
        <begin position="10"/>
        <end position="17"/>
    </location>
    <ligand>
        <name>ATP</name>
        <dbReference type="ChEBI" id="CHEBI:30616"/>
    </ligand>
</feature>
<dbReference type="FunFam" id="3.30.63.10:FF:000005">
    <property type="entry name" value="Guanylate kinase"/>
    <property type="match status" value="1"/>
</dbReference>
<evidence type="ECO:0000256" key="1">
    <source>
        <dbReference type="ARBA" id="ARBA00003531"/>
    </source>
</evidence>
<dbReference type="GO" id="GO:0005829">
    <property type="term" value="C:cytosol"/>
    <property type="evidence" value="ECO:0007669"/>
    <property type="project" value="TreeGrafter"/>
</dbReference>
<evidence type="ECO:0000256" key="2">
    <source>
        <dbReference type="ARBA" id="ARBA00004496"/>
    </source>
</evidence>
<dbReference type="OrthoDB" id="9808150at2"/>
<name>C0QR93_PERMH</name>
<dbReference type="PROSITE" id="PS50052">
    <property type="entry name" value="GUANYLATE_KINASE_2"/>
    <property type="match status" value="1"/>
</dbReference>
<dbReference type="Proteomes" id="UP000001366">
    <property type="component" value="Chromosome"/>
</dbReference>
<dbReference type="InterPro" id="IPR017665">
    <property type="entry name" value="Guanylate_kinase"/>
</dbReference>
<comment type="similarity">
    <text evidence="3 13">Belongs to the guanylate kinase family.</text>
</comment>
<dbReference type="PROSITE" id="PS00856">
    <property type="entry name" value="GUANYLATE_KINASE_1"/>
    <property type="match status" value="1"/>
</dbReference>
<dbReference type="HOGENOM" id="CLU_001715_1_2_0"/>
<dbReference type="Pfam" id="PF00625">
    <property type="entry name" value="Guanylate_kin"/>
    <property type="match status" value="1"/>
</dbReference>
<feature type="domain" description="Guanylate kinase-like" evidence="14">
    <location>
        <begin position="3"/>
        <end position="180"/>
    </location>
</feature>
<evidence type="ECO:0000256" key="9">
    <source>
        <dbReference type="ARBA" id="ARBA00022777"/>
    </source>
</evidence>
<dbReference type="CDD" id="cd00071">
    <property type="entry name" value="GMPK"/>
    <property type="match status" value="1"/>
</dbReference>
<dbReference type="EC" id="2.7.4.8" evidence="4 13"/>
<dbReference type="AlphaFoldDB" id="C0QR93"/>
<evidence type="ECO:0000256" key="7">
    <source>
        <dbReference type="ARBA" id="ARBA00022679"/>
    </source>
</evidence>
<dbReference type="SMART" id="SM00072">
    <property type="entry name" value="GuKc"/>
    <property type="match status" value="1"/>
</dbReference>
<dbReference type="PANTHER" id="PTHR23117:SF13">
    <property type="entry name" value="GUANYLATE KINASE"/>
    <property type="match status" value="1"/>
</dbReference>
<dbReference type="PaxDb" id="123214-PERMA_1421"/>
<keyword evidence="16" id="KW-1185">Reference proteome</keyword>
<keyword evidence="8 13" id="KW-0547">Nucleotide-binding</keyword>
<evidence type="ECO:0000256" key="3">
    <source>
        <dbReference type="ARBA" id="ARBA00005790"/>
    </source>
</evidence>
<evidence type="ECO:0000256" key="5">
    <source>
        <dbReference type="ARBA" id="ARBA00016296"/>
    </source>
</evidence>
<dbReference type="eggNOG" id="COG0194">
    <property type="taxonomic scope" value="Bacteria"/>
</dbReference>
<dbReference type="STRING" id="123214.PERMA_1421"/>
<evidence type="ECO:0000256" key="12">
    <source>
        <dbReference type="ARBA" id="ARBA00048594"/>
    </source>
</evidence>